<dbReference type="InterPro" id="IPR012340">
    <property type="entry name" value="NA-bd_OB-fold"/>
</dbReference>
<dbReference type="RefSeq" id="WP_015591555.1">
    <property type="nucleotide sequence ID" value="NC_021169.1"/>
</dbReference>
<organism evidence="2 3">
    <name type="scientific">Archaeoglobus sulfaticallidus PM70-1</name>
    <dbReference type="NCBI Taxonomy" id="387631"/>
    <lineage>
        <taxon>Archaea</taxon>
        <taxon>Methanobacteriati</taxon>
        <taxon>Methanobacteriota</taxon>
        <taxon>Archaeoglobi</taxon>
        <taxon>Archaeoglobales</taxon>
        <taxon>Archaeoglobaceae</taxon>
        <taxon>Archaeoglobus</taxon>
    </lineage>
</organism>
<proteinExistence type="predicted"/>
<dbReference type="eggNOG" id="arCOG01641">
    <property type="taxonomic scope" value="Archaea"/>
</dbReference>
<sequence length="71" mass="7918">MNKFEFGMERNPPVNVGDIRTVTVEAIGEKGDGIARISGYVVFVPNVEVDQEVTVRITKVLNKYCFAEVVE</sequence>
<evidence type="ECO:0000259" key="1">
    <source>
        <dbReference type="PROSITE" id="PS50926"/>
    </source>
</evidence>
<evidence type="ECO:0000313" key="3">
    <source>
        <dbReference type="Proteomes" id="UP000013307"/>
    </source>
</evidence>
<evidence type="ECO:0000313" key="2">
    <source>
        <dbReference type="EMBL" id="AGK61959.1"/>
    </source>
</evidence>
<gene>
    <name evidence="2" type="ORF">Asulf_01994</name>
</gene>
<dbReference type="PROSITE" id="PS50926">
    <property type="entry name" value="TRAM"/>
    <property type="match status" value="1"/>
</dbReference>
<dbReference type="Pfam" id="PF01938">
    <property type="entry name" value="TRAM"/>
    <property type="match status" value="1"/>
</dbReference>
<dbReference type="STRING" id="387631.Asulf_01994"/>
<dbReference type="Proteomes" id="UP000013307">
    <property type="component" value="Chromosome"/>
</dbReference>
<protein>
    <submittedName>
        <fullName evidence="2">Putative RNA-binding protein, contains TRAM domain</fullName>
    </submittedName>
</protein>
<keyword evidence="3" id="KW-1185">Reference proteome</keyword>
<dbReference type="KEGG" id="ast:Asulf_01994"/>
<dbReference type="EMBL" id="CP005290">
    <property type="protein sequence ID" value="AGK61959.1"/>
    <property type="molecule type" value="Genomic_DNA"/>
</dbReference>
<accession>N0BEB4</accession>
<feature type="domain" description="TRAM" evidence="1">
    <location>
        <begin position="13"/>
        <end position="71"/>
    </location>
</feature>
<dbReference type="Gene3D" id="2.40.50.140">
    <property type="entry name" value="Nucleic acid-binding proteins"/>
    <property type="match status" value="1"/>
</dbReference>
<dbReference type="GeneID" id="15393628"/>
<dbReference type="InterPro" id="IPR002792">
    <property type="entry name" value="TRAM_dom"/>
</dbReference>
<reference evidence="2 3" key="1">
    <citation type="journal article" date="2013" name="Genome Announc.">
        <title>Complete Genome Sequence of the Thermophilic and Facultatively Chemolithoautotrophic Sulfate Reducer Archaeoglobus sulfaticallidus Strain PM70-1T.</title>
        <authorList>
            <person name="Stokke R."/>
            <person name="Hocking W.P."/>
            <person name="Steinsbu B.O."/>
            <person name="Steen I.H."/>
        </authorList>
    </citation>
    <scope>NUCLEOTIDE SEQUENCE [LARGE SCALE GENOMIC DNA]</scope>
    <source>
        <strain evidence="2">PM70-1</strain>
    </source>
</reference>
<dbReference type="AlphaFoldDB" id="N0BEB4"/>
<dbReference type="HOGENOM" id="CLU_182721_0_0_2"/>
<dbReference type="SUPFAM" id="SSF50249">
    <property type="entry name" value="Nucleic acid-binding proteins"/>
    <property type="match status" value="1"/>
</dbReference>
<name>N0BEB4_9EURY</name>